<dbReference type="GO" id="GO:0005886">
    <property type="term" value="C:plasma membrane"/>
    <property type="evidence" value="ECO:0007669"/>
    <property type="project" value="UniProtKB-SubCell"/>
</dbReference>
<keyword evidence="8 9" id="KW-0472">Membrane</keyword>
<keyword evidence="2" id="KW-0813">Transport</keyword>
<dbReference type="InterPro" id="IPR011527">
    <property type="entry name" value="ABC1_TM_dom"/>
</dbReference>
<dbReference type="PANTHER" id="PTHR43394">
    <property type="entry name" value="ATP-DEPENDENT PERMEASE MDL1, MITOCHONDRIAL"/>
    <property type="match status" value="1"/>
</dbReference>
<evidence type="ECO:0000259" key="10">
    <source>
        <dbReference type="PROSITE" id="PS50893"/>
    </source>
</evidence>
<evidence type="ECO:0000256" key="1">
    <source>
        <dbReference type="ARBA" id="ARBA00004651"/>
    </source>
</evidence>
<organism evidence="12 13">
    <name type="scientific">Leptolyngbya boryana NIES-2135</name>
    <dbReference type="NCBI Taxonomy" id="1973484"/>
    <lineage>
        <taxon>Bacteria</taxon>
        <taxon>Bacillati</taxon>
        <taxon>Cyanobacteriota</taxon>
        <taxon>Cyanophyceae</taxon>
        <taxon>Leptolyngbyales</taxon>
        <taxon>Leptolyngbyaceae</taxon>
        <taxon>Leptolyngbya group</taxon>
        <taxon>Leptolyngbya</taxon>
    </lineage>
</organism>
<dbReference type="Pfam" id="PF00664">
    <property type="entry name" value="ABC_membrane"/>
    <property type="match status" value="1"/>
</dbReference>
<dbReference type="Gene3D" id="3.40.50.300">
    <property type="entry name" value="P-loop containing nucleotide triphosphate hydrolases"/>
    <property type="match status" value="1"/>
</dbReference>
<keyword evidence="3" id="KW-1003">Cell membrane</keyword>
<feature type="transmembrane region" description="Helical" evidence="9">
    <location>
        <begin position="31"/>
        <end position="52"/>
    </location>
</feature>
<dbReference type="GO" id="GO:0005524">
    <property type="term" value="F:ATP binding"/>
    <property type="evidence" value="ECO:0007669"/>
    <property type="project" value="UniProtKB-KW"/>
</dbReference>
<keyword evidence="7 9" id="KW-1133">Transmembrane helix</keyword>
<dbReference type="Pfam" id="PF00005">
    <property type="entry name" value="ABC_tran"/>
    <property type="match status" value="1"/>
</dbReference>
<name>A0A1Z4JHI4_LEPBY</name>
<evidence type="ECO:0000313" key="12">
    <source>
        <dbReference type="EMBL" id="BAY56190.1"/>
    </source>
</evidence>
<evidence type="ECO:0000256" key="5">
    <source>
        <dbReference type="ARBA" id="ARBA00022741"/>
    </source>
</evidence>
<dbReference type="PROSITE" id="PS50893">
    <property type="entry name" value="ABC_TRANSPORTER_2"/>
    <property type="match status" value="1"/>
</dbReference>
<dbReference type="InterPro" id="IPR003439">
    <property type="entry name" value="ABC_transporter-like_ATP-bd"/>
</dbReference>
<keyword evidence="5" id="KW-0547">Nucleotide-binding</keyword>
<dbReference type="GO" id="GO:0016887">
    <property type="term" value="F:ATP hydrolysis activity"/>
    <property type="evidence" value="ECO:0007669"/>
    <property type="project" value="InterPro"/>
</dbReference>
<gene>
    <name evidence="12" type="ORF">NIES2135_30200</name>
</gene>
<comment type="subcellular location">
    <subcellularLocation>
        <location evidence="1">Cell membrane</location>
        <topology evidence="1">Multi-pass membrane protein</topology>
    </subcellularLocation>
</comment>
<feature type="domain" description="ABC transporter" evidence="10">
    <location>
        <begin position="359"/>
        <end position="599"/>
    </location>
</feature>
<dbReference type="SMART" id="SM00382">
    <property type="entry name" value="AAA"/>
    <property type="match status" value="1"/>
</dbReference>
<dbReference type="SUPFAM" id="SSF90123">
    <property type="entry name" value="ABC transporter transmembrane region"/>
    <property type="match status" value="1"/>
</dbReference>
<protein>
    <submittedName>
        <fullName evidence="12">ABC-type multidrug transport system, ATPase and permease component</fullName>
    </submittedName>
</protein>
<evidence type="ECO:0000256" key="6">
    <source>
        <dbReference type="ARBA" id="ARBA00022840"/>
    </source>
</evidence>
<dbReference type="EMBL" id="AP018203">
    <property type="protein sequence ID" value="BAY56190.1"/>
    <property type="molecule type" value="Genomic_DNA"/>
</dbReference>
<dbReference type="GO" id="GO:0015421">
    <property type="term" value="F:ABC-type oligopeptide transporter activity"/>
    <property type="evidence" value="ECO:0007669"/>
    <property type="project" value="TreeGrafter"/>
</dbReference>
<keyword evidence="13" id="KW-1185">Reference proteome</keyword>
<dbReference type="InterPro" id="IPR036640">
    <property type="entry name" value="ABC1_TM_sf"/>
</dbReference>
<dbReference type="Proteomes" id="UP000217895">
    <property type="component" value="Chromosome"/>
</dbReference>
<proteinExistence type="predicted"/>
<dbReference type="Gene3D" id="1.20.1560.10">
    <property type="entry name" value="ABC transporter type 1, transmembrane domain"/>
    <property type="match status" value="1"/>
</dbReference>
<keyword evidence="4 9" id="KW-0812">Transmembrane</keyword>
<sequence length="605" mass="68540">MLSLRYLIRKLQGASHLLPALRFVWKGSPRWTLAHVTLIFIQGLLPIALLYLTKLIIDIVTSSIALPDKTLLFQRLLVLLGLMGAVTVIAAILAALAELVNSAQTQQVTDYMQGIVHAKSLEIDLEYYENPDYHNSLQRAQQEAFYRPNQILEHLIQLGQTMITLVLMVGLLVALHWGIAGILFAASVPSILVRLKYASILHAWQRRRTEMQRQGEYLSWLLTGDWFAKELRLFDLGNLFSQRFQRIRKQLYQETLQIGTQRAIANVLAQSLSALLLFSAYSFVVYQAFQGQLQIGDLVLYHAALQQGQAALKGLLGSLSALYEDNLFLSNLYEFLELQPKIAAPLHPKPLPRPMRSGIVFDRVSFQYSNTPRWALKDVSLTIRPGEVIALVGENGSGKTTLIKLLCRLYEPTQGKITLDGVALEQYDLVDLRRQISVVFQDYVKYYFTAWENIWFGNIELPPGAETVMQAAKQSGADAVIQTLPQGYDTMLGKLFEQGEELSIGQWQKVALARAFLRQSQLVVLDEPTSAMDPKAEYEVFQQFRQLIQNQSAILISHRLSTVKMADRIYVVDRGTIVEQGTHTELMQLNGRYAHLFETQAQNYR</sequence>
<feature type="domain" description="ABC transmembrane type-1" evidence="11">
    <location>
        <begin position="38"/>
        <end position="324"/>
    </location>
</feature>
<evidence type="ECO:0000256" key="4">
    <source>
        <dbReference type="ARBA" id="ARBA00022692"/>
    </source>
</evidence>
<dbReference type="InterPro" id="IPR039421">
    <property type="entry name" value="Type_1_exporter"/>
</dbReference>
<evidence type="ECO:0000256" key="2">
    <source>
        <dbReference type="ARBA" id="ARBA00022448"/>
    </source>
</evidence>
<dbReference type="FunFam" id="3.40.50.300:FF:000221">
    <property type="entry name" value="Multidrug ABC transporter ATP-binding protein"/>
    <property type="match status" value="1"/>
</dbReference>
<evidence type="ECO:0000256" key="7">
    <source>
        <dbReference type="ARBA" id="ARBA00022989"/>
    </source>
</evidence>
<reference evidence="12 13" key="1">
    <citation type="submission" date="2017-06" db="EMBL/GenBank/DDBJ databases">
        <title>Genome sequencing of cyanobaciteial culture collection at National Institute for Environmental Studies (NIES).</title>
        <authorList>
            <person name="Hirose Y."/>
            <person name="Shimura Y."/>
            <person name="Fujisawa T."/>
            <person name="Nakamura Y."/>
            <person name="Kawachi M."/>
        </authorList>
    </citation>
    <scope>NUCLEOTIDE SEQUENCE [LARGE SCALE GENOMIC DNA]</scope>
    <source>
        <strain evidence="12 13">NIES-2135</strain>
    </source>
</reference>
<dbReference type="InterPro" id="IPR027417">
    <property type="entry name" value="P-loop_NTPase"/>
</dbReference>
<keyword evidence="6" id="KW-0067">ATP-binding</keyword>
<evidence type="ECO:0000256" key="9">
    <source>
        <dbReference type="SAM" id="Phobius"/>
    </source>
</evidence>
<evidence type="ECO:0000313" key="13">
    <source>
        <dbReference type="Proteomes" id="UP000217895"/>
    </source>
</evidence>
<evidence type="ECO:0000256" key="8">
    <source>
        <dbReference type="ARBA" id="ARBA00023136"/>
    </source>
</evidence>
<dbReference type="SUPFAM" id="SSF52540">
    <property type="entry name" value="P-loop containing nucleoside triphosphate hydrolases"/>
    <property type="match status" value="1"/>
</dbReference>
<feature type="transmembrane region" description="Helical" evidence="9">
    <location>
        <begin position="72"/>
        <end position="97"/>
    </location>
</feature>
<evidence type="ECO:0000256" key="3">
    <source>
        <dbReference type="ARBA" id="ARBA00022475"/>
    </source>
</evidence>
<dbReference type="AlphaFoldDB" id="A0A1Z4JHI4"/>
<dbReference type="PANTHER" id="PTHR43394:SF1">
    <property type="entry name" value="ATP-BINDING CASSETTE SUB-FAMILY B MEMBER 10, MITOCHONDRIAL"/>
    <property type="match status" value="1"/>
</dbReference>
<evidence type="ECO:0000259" key="11">
    <source>
        <dbReference type="PROSITE" id="PS50929"/>
    </source>
</evidence>
<dbReference type="PROSITE" id="PS50929">
    <property type="entry name" value="ABC_TM1F"/>
    <property type="match status" value="1"/>
</dbReference>
<dbReference type="InterPro" id="IPR003593">
    <property type="entry name" value="AAA+_ATPase"/>
</dbReference>
<accession>A0A1Z4JHI4</accession>